<protein>
    <submittedName>
        <fullName evidence="4">Flavin reductase family protein</fullName>
    </submittedName>
</protein>
<feature type="domain" description="Flavin reductase like" evidence="3">
    <location>
        <begin position="14"/>
        <end position="160"/>
    </location>
</feature>
<name>A0A5C4NJQ8_9RHOB</name>
<dbReference type="Proteomes" id="UP000305709">
    <property type="component" value="Unassembled WGS sequence"/>
</dbReference>
<dbReference type="GO" id="GO:0042602">
    <property type="term" value="F:riboflavin reductase (NADPH) activity"/>
    <property type="evidence" value="ECO:0007669"/>
    <property type="project" value="TreeGrafter"/>
</dbReference>
<proteinExistence type="inferred from homology"/>
<dbReference type="OrthoDB" id="9789254at2"/>
<dbReference type="AlphaFoldDB" id="A0A5C4NJQ8"/>
<keyword evidence="2" id="KW-0560">Oxidoreductase</keyword>
<dbReference type="InterPro" id="IPR012349">
    <property type="entry name" value="Split_barrel_FMN-bd"/>
</dbReference>
<dbReference type="Pfam" id="PF01613">
    <property type="entry name" value="Flavin_Reduct"/>
    <property type="match status" value="1"/>
</dbReference>
<dbReference type="SUPFAM" id="SSF50475">
    <property type="entry name" value="FMN-binding split barrel"/>
    <property type="match status" value="1"/>
</dbReference>
<dbReference type="SMART" id="SM00903">
    <property type="entry name" value="Flavin_Reduct"/>
    <property type="match status" value="1"/>
</dbReference>
<gene>
    <name evidence="4" type="ORF">FHG71_05635</name>
</gene>
<evidence type="ECO:0000313" key="5">
    <source>
        <dbReference type="Proteomes" id="UP000305709"/>
    </source>
</evidence>
<dbReference type="InterPro" id="IPR002563">
    <property type="entry name" value="Flavin_Rdtase-like_dom"/>
</dbReference>
<comment type="caution">
    <text evidence="4">The sequence shown here is derived from an EMBL/GenBank/DDBJ whole genome shotgun (WGS) entry which is preliminary data.</text>
</comment>
<dbReference type="RefSeq" id="WP_139080649.1">
    <property type="nucleotide sequence ID" value="NZ_VDFV01000004.1"/>
</dbReference>
<dbReference type="Gene3D" id="2.30.110.10">
    <property type="entry name" value="Electron Transport, Fmn-binding Protein, Chain A"/>
    <property type="match status" value="1"/>
</dbReference>
<evidence type="ECO:0000256" key="1">
    <source>
        <dbReference type="ARBA" id="ARBA00008898"/>
    </source>
</evidence>
<evidence type="ECO:0000259" key="3">
    <source>
        <dbReference type="SMART" id="SM00903"/>
    </source>
</evidence>
<evidence type="ECO:0000313" key="4">
    <source>
        <dbReference type="EMBL" id="TNC73326.1"/>
    </source>
</evidence>
<dbReference type="PANTHER" id="PTHR30466:SF11">
    <property type="entry name" value="FLAVIN-DEPENDENT MONOOXYGENASE, REDUCTASE SUBUNIT HSAB"/>
    <property type="match status" value="1"/>
</dbReference>
<accession>A0A5C4NJQ8</accession>
<organism evidence="4 5">
    <name type="scientific">Rubellimicrobium roseum</name>
    <dbReference type="NCBI Taxonomy" id="687525"/>
    <lineage>
        <taxon>Bacteria</taxon>
        <taxon>Pseudomonadati</taxon>
        <taxon>Pseudomonadota</taxon>
        <taxon>Alphaproteobacteria</taxon>
        <taxon>Rhodobacterales</taxon>
        <taxon>Roseobacteraceae</taxon>
        <taxon>Rubellimicrobium</taxon>
    </lineage>
</organism>
<keyword evidence="5" id="KW-1185">Reference proteome</keyword>
<comment type="similarity">
    <text evidence="1">Belongs to the non-flavoprotein flavin reductase family.</text>
</comment>
<dbReference type="EMBL" id="VDFV01000004">
    <property type="protein sequence ID" value="TNC73326.1"/>
    <property type="molecule type" value="Genomic_DNA"/>
</dbReference>
<sequence length="164" mass="16897">MTDGPDKAAFRAALAAFAGPCSVVAAGRPGERTGLIVTSCVSPSADPPLLLAAISARASTLAAIEREGCFGWSVLGEAHEAVARRLAGFGGIKGEARFEGADWAALETGAPLLADAPATFDCTLEDLIPREGYTVVLGRVRALRIGHGGALLWHRGGWRPLPAP</sequence>
<evidence type="ECO:0000256" key="2">
    <source>
        <dbReference type="ARBA" id="ARBA00023002"/>
    </source>
</evidence>
<reference evidence="4 5" key="1">
    <citation type="submission" date="2019-06" db="EMBL/GenBank/DDBJ databases">
        <authorList>
            <person name="Jiang L."/>
        </authorList>
    </citation>
    <scope>NUCLEOTIDE SEQUENCE [LARGE SCALE GENOMIC DNA]</scope>
    <source>
        <strain evidence="4 5">YIM 48858</strain>
    </source>
</reference>
<dbReference type="InterPro" id="IPR050268">
    <property type="entry name" value="NADH-dep_flavin_reductase"/>
</dbReference>
<dbReference type="PANTHER" id="PTHR30466">
    <property type="entry name" value="FLAVIN REDUCTASE"/>
    <property type="match status" value="1"/>
</dbReference>
<dbReference type="GO" id="GO:0010181">
    <property type="term" value="F:FMN binding"/>
    <property type="evidence" value="ECO:0007669"/>
    <property type="project" value="InterPro"/>
</dbReference>